<dbReference type="SUPFAM" id="SSF48371">
    <property type="entry name" value="ARM repeat"/>
    <property type="match status" value="1"/>
</dbReference>
<name>A0A9P0H0V2_DIABA</name>
<organism evidence="3 4">
    <name type="scientific">Diabrotica balteata</name>
    <name type="common">Banded cucumber beetle</name>
    <dbReference type="NCBI Taxonomy" id="107213"/>
    <lineage>
        <taxon>Eukaryota</taxon>
        <taxon>Metazoa</taxon>
        <taxon>Ecdysozoa</taxon>
        <taxon>Arthropoda</taxon>
        <taxon>Hexapoda</taxon>
        <taxon>Insecta</taxon>
        <taxon>Pterygota</taxon>
        <taxon>Neoptera</taxon>
        <taxon>Endopterygota</taxon>
        <taxon>Coleoptera</taxon>
        <taxon>Polyphaga</taxon>
        <taxon>Cucujiformia</taxon>
        <taxon>Chrysomeloidea</taxon>
        <taxon>Chrysomelidae</taxon>
        <taxon>Galerucinae</taxon>
        <taxon>Diabroticina</taxon>
        <taxon>Diabroticites</taxon>
        <taxon>Diabrotica</taxon>
    </lineage>
</organism>
<dbReference type="EMBL" id="OU898284">
    <property type="protein sequence ID" value="CAH1285899.1"/>
    <property type="molecule type" value="Genomic_DNA"/>
</dbReference>
<dbReference type="OrthoDB" id="340346at2759"/>
<dbReference type="Gene3D" id="1.25.10.10">
    <property type="entry name" value="Leucine-rich Repeat Variant"/>
    <property type="match status" value="1"/>
</dbReference>
<feature type="region of interest" description="Disordered" evidence="2">
    <location>
        <begin position="662"/>
        <end position="695"/>
    </location>
</feature>
<keyword evidence="4" id="KW-1185">Reference proteome</keyword>
<sequence>MSKTKLDKIDEELESLQLDRPTAGKTPAQLQKHTIDPQYDQKPIERSLYILTKGDDIQKLSVIHSLPSLLQKDRNGTLTRIIPKIQQELPINTSSEFHLATSNIFKILIEMKLDLNLMRPVFQGIESKDPVVAAAWCETLLQVIKCLSDNEIKSDVIPFAVKLSQINRPTFYRINACKVLGQVAIHPKITTFDVKKDIVPLTQSLCQDCLYEVRAAMCTELPHVAKGLSNDANVRICLLPCLVELSSDENMQVRAAAVDAAILLIPCLNSDTVKTTAIPLVKRLCTQCTKEGDLTFPAVAKIYGKLLTNLQQHLSEADSIWFLDNFKELSHRGLSISDLDVDIDPAMAVSCREYCALNLPAVTFFITAQLRTELNKWYLIFQDLAGDPCYLVRKTVAACIYEIGTTLGSDSKIILIDFLKLIRDDSEEVLDALVPNIGPILVMFTSVGVLSREKTTQATLDIGRGLLKCQVEIYSNYNWRRRMAFLVQLEDLPTCMPSDFIHQHFTPLVLKLSLESRARPVRTQAARTLLVFLRYNIKENHRKWIRESLINNLCNSSSCYTRHIFINMCYDAVKIFSWKYFKEHFFLPLLSLGDDPVSTVRLCVVNFCPTLKQMLVLPLERNLQMKLENFVSRLEMMEQDKDVIATLKKKLREMRAPQLSKQEGLLEEKRKIEEEERVQQGKSLPNASSKMPGGGIAAPVAQRLIRESPSVRKQQIQPQASGIISRTQSQQSGTSEMSFLDQHFYIDAGVALPDTASTTSLTSIEDNLSLLSLDPSQNKEEEVSTVSVENTNIENMSDEDLLELKTSTTNITDDVKVNIEKKAGSKLSSEGVKKRNKRNSCFFVSDIPKNTSATHLKRRSLNIGGSETSRIPVVNKNLADKSNIRKIKTKIEKTEIVNKIKPKIKIPTLKTDDVESNDKVKDKNANDCNINGNKSSLANKEVKENVPINTSIKDKIPIKQPSAPKTSNLPVLIKRIPQK</sequence>
<proteinExistence type="predicted"/>
<dbReference type="InterPro" id="IPR011989">
    <property type="entry name" value="ARM-like"/>
</dbReference>
<dbReference type="InterPro" id="IPR016024">
    <property type="entry name" value="ARM-type_fold"/>
</dbReference>
<evidence type="ECO:0000256" key="1">
    <source>
        <dbReference type="PROSITE-ProRule" id="PRU00103"/>
    </source>
</evidence>
<dbReference type="AlphaFoldDB" id="A0A9P0H0V2"/>
<evidence type="ECO:0000313" key="3">
    <source>
        <dbReference type="EMBL" id="CAH1285899.1"/>
    </source>
</evidence>
<dbReference type="PANTHER" id="PTHR21467:SF0">
    <property type="entry name" value="SERINE_THREONINE-PROTEIN PHOSPHATASE 4 REGULATORY SUBUNIT 4"/>
    <property type="match status" value="1"/>
</dbReference>
<protein>
    <recommendedName>
        <fullName evidence="5">Serine/threonine-protein phosphatase 4 regulatory subunit 4</fullName>
    </recommendedName>
</protein>
<feature type="repeat" description="HEAT" evidence="1">
    <location>
        <begin position="238"/>
        <end position="276"/>
    </location>
</feature>
<dbReference type="PROSITE" id="PS50077">
    <property type="entry name" value="HEAT_REPEAT"/>
    <property type="match status" value="1"/>
</dbReference>
<dbReference type="InterPro" id="IPR039918">
    <property type="entry name" value="PPP4R4"/>
</dbReference>
<evidence type="ECO:0000313" key="4">
    <source>
        <dbReference type="Proteomes" id="UP001153709"/>
    </source>
</evidence>
<accession>A0A9P0H0V2</accession>
<evidence type="ECO:0008006" key="5">
    <source>
        <dbReference type="Google" id="ProtNLM"/>
    </source>
</evidence>
<feature type="region of interest" description="Disordered" evidence="2">
    <location>
        <begin position="708"/>
        <end position="735"/>
    </location>
</feature>
<reference evidence="3" key="1">
    <citation type="submission" date="2022-01" db="EMBL/GenBank/DDBJ databases">
        <authorList>
            <person name="King R."/>
        </authorList>
    </citation>
    <scope>NUCLEOTIDE SEQUENCE</scope>
</reference>
<dbReference type="GO" id="GO:0008287">
    <property type="term" value="C:protein serine/threonine phosphatase complex"/>
    <property type="evidence" value="ECO:0007669"/>
    <property type="project" value="TreeGrafter"/>
</dbReference>
<feature type="region of interest" description="Disordered" evidence="2">
    <location>
        <begin position="1"/>
        <end position="30"/>
    </location>
</feature>
<feature type="compositionally biased region" description="Polar residues" evidence="2">
    <location>
        <begin position="680"/>
        <end position="689"/>
    </location>
</feature>
<dbReference type="PANTHER" id="PTHR21467">
    <property type="entry name" value="PROTEIN PHOSPHATASE 4 REGULATORY SUBUNIT 4 PPP4R4"/>
    <property type="match status" value="1"/>
</dbReference>
<feature type="compositionally biased region" description="Basic and acidic residues" evidence="2">
    <location>
        <begin position="664"/>
        <end position="679"/>
    </location>
</feature>
<evidence type="ECO:0000256" key="2">
    <source>
        <dbReference type="SAM" id="MobiDB-lite"/>
    </source>
</evidence>
<dbReference type="InterPro" id="IPR021133">
    <property type="entry name" value="HEAT_type_2"/>
</dbReference>
<gene>
    <name evidence="3" type="ORF">DIABBA_LOCUS13016</name>
</gene>
<dbReference type="GO" id="GO:0019888">
    <property type="term" value="F:protein phosphatase regulator activity"/>
    <property type="evidence" value="ECO:0007669"/>
    <property type="project" value="TreeGrafter"/>
</dbReference>
<dbReference type="GO" id="GO:0005829">
    <property type="term" value="C:cytosol"/>
    <property type="evidence" value="ECO:0007669"/>
    <property type="project" value="TreeGrafter"/>
</dbReference>
<feature type="compositionally biased region" description="Polar residues" evidence="2">
    <location>
        <begin position="711"/>
        <end position="735"/>
    </location>
</feature>
<dbReference type="Proteomes" id="UP001153709">
    <property type="component" value="Chromosome 9"/>
</dbReference>